<dbReference type="InterPro" id="IPR018247">
    <property type="entry name" value="EF_Hand_1_Ca_BS"/>
</dbReference>
<feature type="region of interest" description="Disordered" evidence="1">
    <location>
        <begin position="257"/>
        <end position="318"/>
    </location>
</feature>
<sequence>MFTFQIYRLTNHPARRAPTGHIAQSRLQTGAYHSHIQVIPRDEDDYSGEDNCKDSVPTFRSPSLQFPSDSSRVPRIPITATDETGKKTFAEMARRFNRNNAVNSEDRPAAGPVSLARLIKVHPNHRKASNKTYRPMRLSDFGEDENDNDAEELFGKNLPDPIELSVKVGEFDGQIMFIGHPNRDISAHQWDMTAYQWVNIGLYSNTRHRIEGSLASDRLRAPSISHNSMEYFKAVADQREAIAQAGPSACEAKSAEQSTVLGLGSPNHANQDDADHFASLSGESRSSREQLPGIDDANKASKAKFTPRTIPIVTRPPSGLTVANPHRIVSTLNATATPYIAPANNQAQRDQKDSESEGTAANGQIMASLKFSDPDGNRQVQAHEIANGLRNEVPTKQNLRGPFFTHHMPTTQHPTTSLSIEMGWEEKLKTWFHDGQRPARQQEFSHTIIAGANTEARTRRMVTFGAIGQLSSHKKSRFETNRYENTSAFVRLYENISVYSEEIRAGKNRDYFTK</sequence>
<reference evidence="2" key="1">
    <citation type="journal article" date="2021" name="Nat. Commun.">
        <title>Genetic determinants of endophytism in the Arabidopsis root mycobiome.</title>
        <authorList>
            <person name="Mesny F."/>
            <person name="Miyauchi S."/>
            <person name="Thiergart T."/>
            <person name="Pickel B."/>
            <person name="Atanasova L."/>
            <person name="Karlsson M."/>
            <person name="Huettel B."/>
            <person name="Barry K.W."/>
            <person name="Haridas S."/>
            <person name="Chen C."/>
            <person name="Bauer D."/>
            <person name="Andreopoulos W."/>
            <person name="Pangilinan J."/>
            <person name="LaButti K."/>
            <person name="Riley R."/>
            <person name="Lipzen A."/>
            <person name="Clum A."/>
            <person name="Drula E."/>
            <person name="Henrissat B."/>
            <person name="Kohler A."/>
            <person name="Grigoriev I.V."/>
            <person name="Martin F.M."/>
            <person name="Hacquard S."/>
        </authorList>
    </citation>
    <scope>NUCLEOTIDE SEQUENCE</scope>
    <source>
        <strain evidence="2">MPI-CAGE-CH-0243</strain>
    </source>
</reference>
<organism evidence="2 3">
    <name type="scientific">Dendryphion nanum</name>
    <dbReference type="NCBI Taxonomy" id="256645"/>
    <lineage>
        <taxon>Eukaryota</taxon>
        <taxon>Fungi</taxon>
        <taxon>Dikarya</taxon>
        <taxon>Ascomycota</taxon>
        <taxon>Pezizomycotina</taxon>
        <taxon>Dothideomycetes</taxon>
        <taxon>Pleosporomycetidae</taxon>
        <taxon>Pleosporales</taxon>
        <taxon>Torulaceae</taxon>
        <taxon>Dendryphion</taxon>
    </lineage>
</organism>
<accession>A0A9P9DXN6</accession>
<dbReference type="OrthoDB" id="10251048at2759"/>
<dbReference type="AlphaFoldDB" id="A0A9P9DXN6"/>
<evidence type="ECO:0000313" key="2">
    <source>
        <dbReference type="EMBL" id="KAH7126967.1"/>
    </source>
</evidence>
<name>A0A9P9DXN6_9PLEO</name>
<feature type="region of interest" description="Disordered" evidence="1">
    <location>
        <begin position="340"/>
        <end position="360"/>
    </location>
</feature>
<feature type="compositionally biased region" description="Low complexity" evidence="1">
    <location>
        <begin position="306"/>
        <end position="317"/>
    </location>
</feature>
<gene>
    <name evidence="2" type="ORF">B0J11DRAFT_460550</name>
</gene>
<feature type="non-terminal residue" evidence="2">
    <location>
        <position position="1"/>
    </location>
</feature>
<dbReference type="EMBL" id="JAGMWT010000006">
    <property type="protein sequence ID" value="KAH7126967.1"/>
    <property type="molecule type" value="Genomic_DNA"/>
</dbReference>
<protein>
    <submittedName>
        <fullName evidence="2">Uncharacterized protein</fullName>
    </submittedName>
</protein>
<dbReference type="Proteomes" id="UP000700596">
    <property type="component" value="Unassembled WGS sequence"/>
</dbReference>
<evidence type="ECO:0000313" key="3">
    <source>
        <dbReference type="Proteomes" id="UP000700596"/>
    </source>
</evidence>
<keyword evidence="3" id="KW-1185">Reference proteome</keyword>
<evidence type="ECO:0000256" key="1">
    <source>
        <dbReference type="SAM" id="MobiDB-lite"/>
    </source>
</evidence>
<comment type="caution">
    <text evidence="2">The sequence shown here is derived from an EMBL/GenBank/DDBJ whole genome shotgun (WGS) entry which is preliminary data.</text>
</comment>
<dbReference type="PROSITE" id="PS00018">
    <property type="entry name" value="EF_HAND_1"/>
    <property type="match status" value="1"/>
</dbReference>
<feature type="compositionally biased region" description="Polar residues" evidence="1">
    <location>
        <begin position="58"/>
        <end position="71"/>
    </location>
</feature>
<proteinExistence type="predicted"/>
<feature type="region of interest" description="Disordered" evidence="1">
    <location>
        <begin position="55"/>
        <end position="75"/>
    </location>
</feature>